<reference evidence="1 2" key="1">
    <citation type="submission" date="2018-05" db="EMBL/GenBank/DDBJ databases">
        <title>Leucothrix arctica sp. nov., isolated from Arctic seawater.</title>
        <authorList>
            <person name="Choi A."/>
            <person name="Baek K."/>
        </authorList>
    </citation>
    <scope>NUCLEOTIDE SEQUENCE [LARGE SCALE GENOMIC DNA]</scope>
    <source>
        <strain evidence="1 2">JCM 18388</strain>
    </source>
</reference>
<dbReference type="AlphaFoldDB" id="A0A317C8F0"/>
<protein>
    <submittedName>
        <fullName evidence="1">Uncharacterized protein</fullName>
    </submittedName>
</protein>
<dbReference type="Proteomes" id="UP000245539">
    <property type="component" value="Unassembled WGS sequence"/>
</dbReference>
<keyword evidence="2" id="KW-1185">Reference proteome</keyword>
<sequence length="364" mass="42559">MEFSVSDKKFVEIRDEYIELAEQGNLSRFEIEKIVYETTKINSYFDPQPNQIATIVNSYCEKVPPSGFSDKDSALEEQCVQYYLSLLVYQENKDYLNRNNNNDRVAINPKYPQTIDELRERLKQIQKKGEKIKPYTTQKVSKASQTQIKEDQDPQKLFDPMVATFLNYDIEREIKSNNKDNVISHLKTLEDYWVSAESEAYSWSGMLKSIRAANHYLQDHEKEHAYICTSYIQSHAEDGRSWFSLDRTPSYFLENYVKHIHYNDVLLDYFYAEFTKLCLQELIRARTSTESQMCKAQFKIDGLNDGIMIGEKNIENAIEYLKLNPNAYDPDFESCNKIAIKQSIPTLDCKLEMPLSMSLIEVIN</sequence>
<organism evidence="1 2">
    <name type="scientific">Leucothrix pacifica</name>
    <dbReference type="NCBI Taxonomy" id="1247513"/>
    <lineage>
        <taxon>Bacteria</taxon>
        <taxon>Pseudomonadati</taxon>
        <taxon>Pseudomonadota</taxon>
        <taxon>Gammaproteobacteria</taxon>
        <taxon>Thiotrichales</taxon>
        <taxon>Thiotrichaceae</taxon>
        <taxon>Leucothrix</taxon>
    </lineage>
</organism>
<dbReference type="EMBL" id="QGKM01000083">
    <property type="protein sequence ID" value="PWQ92590.1"/>
    <property type="molecule type" value="Genomic_DNA"/>
</dbReference>
<accession>A0A317C8F0</accession>
<evidence type="ECO:0000313" key="2">
    <source>
        <dbReference type="Proteomes" id="UP000245539"/>
    </source>
</evidence>
<evidence type="ECO:0000313" key="1">
    <source>
        <dbReference type="EMBL" id="PWQ92590.1"/>
    </source>
</evidence>
<gene>
    <name evidence="1" type="ORF">DKW60_20605</name>
</gene>
<comment type="caution">
    <text evidence="1">The sequence shown here is derived from an EMBL/GenBank/DDBJ whole genome shotgun (WGS) entry which is preliminary data.</text>
</comment>
<proteinExistence type="predicted"/>
<name>A0A317C8F0_9GAMM</name>